<accession>A0A916LEW9</accession>
<name>A0A916LEW9_MYCTX</name>
<evidence type="ECO:0000313" key="2">
    <source>
        <dbReference type="Proteomes" id="UP000039021"/>
    </source>
</evidence>
<evidence type="ECO:0000313" key="1">
    <source>
        <dbReference type="EMBL" id="CPA28813.1"/>
    </source>
</evidence>
<gene>
    <name evidence="1" type="ORF">ERS007739_04494</name>
</gene>
<proteinExistence type="predicted"/>
<dbReference type="Proteomes" id="UP000039021">
    <property type="component" value="Unassembled WGS sequence"/>
</dbReference>
<organism evidence="1 2">
    <name type="scientific">Mycobacterium tuberculosis</name>
    <dbReference type="NCBI Taxonomy" id="1773"/>
    <lineage>
        <taxon>Bacteria</taxon>
        <taxon>Bacillati</taxon>
        <taxon>Actinomycetota</taxon>
        <taxon>Actinomycetes</taxon>
        <taxon>Mycobacteriales</taxon>
        <taxon>Mycobacteriaceae</taxon>
        <taxon>Mycobacterium</taxon>
        <taxon>Mycobacterium tuberculosis complex</taxon>
    </lineage>
</organism>
<comment type="caution">
    <text evidence="1">The sequence shown here is derived from an EMBL/GenBank/DDBJ whole genome shotgun (WGS) entry which is preliminary data.</text>
</comment>
<protein>
    <submittedName>
        <fullName evidence="1">Uncharacterized protein</fullName>
    </submittedName>
</protein>
<dbReference type="EMBL" id="CSBK01002836">
    <property type="protein sequence ID" value="CPA28813.1"/>
    <property type="molecule type" value="Genomic_DNA"/>
</dbReference>
<sequence length="39" mass="4270">MADPPNGLLVDAFIDKVQYPMLPVVHLHSAIARIDKAGR</sequence>
<reference evidence="2" key="1">
    <citation type="submission" date="2015-03" db="EMBL/GenBank/DDBJ databases">
        <authorList>
            <consortium name="Pathogen Informatics"/>
        </authorList>
    </citation>
    <scope>NUCLEOTIDE SEQUENCE [LARGE SCALE GENOMIC DNA]</scope>
    <source>
        <strain evidence="2">N09902308</strain>
    </source>
</reference>
<dbReference type="AlphaFoldDB" id="A0A916LEW9"/>